<dbReference type="OrthoDB" id="9811720at2"/>
<name>A0A365TIK2_9GAMM</name>
<dbReference type="EMBL" id="QNTU01000023">
    <property type="protein sequence ID" value="RBI65157.1"/>
    <property type="molecule type" value="Genomic_DNA"/>
</dbReference>
<keyword evidence="1" id="KW-1133">Transmembrane helix</keyword>
<keyword evidence="4" id="KW-1185">Reference proteome</keyword>
<dbReference type="AlphaFoldDB" id="A0A365TIK2"/>
<evidence type="ECO:0000313" key="3">
    <source>
        <dbReference type="EMBL" id="RBI65157.1"/>
    </source>
</evidence>
<comment type="caution">
    <text evidence="3">The sequence shown here is derived from an EMBL/GenBank/DDBJ whole genome shotgun (WGS) entry which is preliminary data.</text>
</comment>
<dbReference type="RefSeq" id="WP_052703838.1">
    <property type="nucleotide sequence ID" value="NZ_QNTU01000023.1"/>
</dbReference>
<dbReference type="Pfam" id="PF04982">
    <property type="entry name" value="TM_HPP"/>
    <property type="match status" value="1"/>
</dbReference>
<organism evidence="3 4">
    <name type="scientific">Vreelandella sulfidaeris</name>
    <dbReference type="NCBI Taxonomy" id="115553"/>
    <lineage>
        <taxon>Bacteria</taxon>
        <taxon>Pseudomonadati</taxon>
        <taxon>Pseudomonadota</taxon>
        <taxon>Gammaproteobacteria</taxon>
        <taxon>Oceanospirillales</taxon>
        <taxon>Halomonadaceae</taxon>
        <taxon>Vreelandella</taxon>
    </lineage>
</organism>
<feature type="transmembrane region" description="Helical" evidence="1">
    <location>
        <begin position="133"/>
        <end position="160"/>
    </location>
</feature>
<feature type="transmembrane region" description="Helical" evidence="1">
    <location>
        <begin position="16"/>
        <end position="43"/>
    </location>
</feature>
<feature type="transmembrane region" description="Helical" evidence="1">
    <location>
        <begin position="104"/>
        <end position="121"/>
    </location>
</feature>
<sequence>MGEDTKNGKPFGGPEWFWSPVTAAFTTLLIGGVAVIAGQPWLFPSLGPSIFLHVHKPNLESARLYNTVMGHLIGVAAGAVGVLLTGASQAPSVLSSQTMPLSRVGASAIAMGICLLVQQLLKASHPPAAATALLIALGGFKLVPSDMLAIAVGVGLIVLIGEPLRRARAGILFGDKRNK</sequence>
<dbReference type="Proteomes" id="UP000252204">
    <property type="component" value="Unassembled WGS sequence"/>
</dbReference>
<keyword evidence="1" id="KW-0472">Membrane</keyword>
<evidence type="ECO:0000259" key="2">
    <source>
        <dbReference type="Pfam" id="PF04982"/>
    </source>
</evidence>
<evidence type="ECO:0000256" key="1">
    <source>
        <dbReference type="SAM" id="Phobius"/>
    </source>
</evidence>
<reference evidence="4" key="1">
    <citation type="submission" date="2018-06" db="EMBL/GenBank/DDBJ databases">
        <title>Whole genome sequencing of four bacterial strains from South Shetland trench revealing bio-synthetic gene clusters.</title>
        <authorList>
            <person name="Abdel-Mageed W.M."/>
            <person name="Lehri B."/>
            <person name="Jarmusch S."/>
            <person name="Miranda K."/>
            <person name="Goodfellow M."/>
            <person name="Jaspars M."/>
            <person name="Karlyshev A.V."/>
        </authorList>
    </citation>
    <scope>NUCLEOTIDE SEQUENCE [LARGE SCALE GENOMIC DNA]</scope>
    <source>
        <strain evidence="4">SST4</strain>
    </source>
</reference>
<protein>
    <submittedName>
        <fullName evidence="3">HPP family protein</fullName>
    </submittedName>
</protein>
<feature type="domain" description="HPP transmembrane region" evidence="2">
    <location>
        <begin position="15"/>
        <end position="160"/>
    </location>
</feature>
<proteinExistence type="predicted"/>
<accession>A0A365TIK2</accession>
<feature type="transmembrane region" description="Helical" evidence="1">
    <location>
        <begin position="64"/>
        <end position="84"/>
    </location>
</feature>
<evidence type="ECO:0000313" key="4">
    <source>
        <dbReference type="Proteomes" id="UP000252204"/>
    </source>
</evidence>
<dbReference type="InterPro" id="IPR058581">
    <property type="entry name" value="TM_HPP"/>
</dbReference>
<keyword evidence="1" id="KW-0812">Transmembrane</keyword>
<gene>
    <name evidence="3" type="ORF">DQ400_19225</name>
</gene>